<accession>A0ABW6CMZ5</accession>
<protein>
    <submittedName>
        <fullName evidence="1">TIGR02444 family protein</fullName>
    </submittedName>
</protein>
<gene>
    <name evidence="1" type="ORF">OCL97_10875</name>
</gene>
<evidence type="ECO:0000313" key="2">
    <source>
        <dbReference type="Proteomes" id="UP001598130"/>
    </source>
</evidence>
<evidence type="ECO:0000313" key="1">
    <source>
        <dbReference type="EMBL" id="MFD3264458.1"/>
    </source>
</evidence>
<keyword evidence="2" id="KW-1185">Reference proteome</keyword>
<comment type="caution">
    <text evidence="1">The sequence shown here is derived from an EMBL/GenBank/DDBJ whole genome shotgun (WGS) entry which is preliminary data.</text>
</comment>
<name>A0ABW6CMZ5_9CAUL</name>
<reference evidence="1 2" key="1">
    <citation type="submission" date="2022-09" db="EMBL/GenBank/DDBJ databases">
        <title>New species of Phenylobacterium.</title>
        <authorList>
            <person name="Mieszkin S."/>
        </authorList>
    </citation>
    <scope>NUCLEOTIDE SEQUENCE [LARGE SCALE GENOMIC DNA]</scope>
    <source>
        <strain evidence="1 2">HK31-G</strain>
    </source>
</reference>
<proteinExistence type="predicted"/>
<sequence length="148" mass="15686">MSLWAWALEAYGQPGVPEATLDLQDSHGQNTSFLLWAVWAEGPDAEALARAVALTQAWDASALRPIREVRRALKQSLPPVDDGAREGLREDIKAAELRAERVLMETLEGLAGASSGGHGTLASLRAASTAWGKPASDDALAMLARALS</sequence>
<dbReference type="NCBIfam" id="TIGR02444">
    <property type="entry name" value="TIGR02444 family protein"/>
    <property type="match status" value="1"/>
</dbReference>
<dbReference type="EMBL" id="JAOTJD010000018">
    <property type="protein sequence ID" value="MFD3264458.1"/>
    <property type="molecule type" value="Genomic_DNA"/>
</dbReference>
<dbReference type="Proteomes" id="UP001598130">
    <property type="component" value="Unassembled WGS sequence"/>
</dbReference>
<dbReference type="InterPro" id="IPR012659">
    <property type="entry name" value="CHP02444"/>
</dbReference>
<dbReference type="RefSeq" id="WP_377370093.1">
    <property type="nucleotide sequence ID" value="NZ_JAOTJD010000018.1"/>
</dbReference>
<dbReference type="Pfam" id="PF09523">
    <property type="entry name" value="DUF2390"/>
    <property type="match status" value="1"/>
</dbReference>
<organism evidence="1 2">
    <name type="scientific">Phenylobacterium ferrooxidans</name>
    <dbReference type="NCBI Taxonomy" id="2982689"/>
    <lineage>
        <taxon>Bacteria</taxon>
        <taxon>Pseudomonadati</taxon>
        <taxon>Pseudomonadota</taxon>
        <taxon>Alphaproteobacteria</taxon>
        <taxon>Caulobacterales</taxon>
        <taxon>Caulobacteraceae</taxon>
        <taxon>Phenylobacterium</taxon>
    </lineage>
</organism>